<dbReference type="CDD" id="cd21241">
    <property type="entry name" value="CH_SYNE1_rpt1"/>
    <property type="match status" value="1"/>
</dbReference>
<feature type="coiled-coil region" evidence="14">
    <location>
        <begin position="3391"/>
        <end position="3418"/>
    </location>
</feature>
<feature type="coiled-coil region" evidence="14">
    <location>
        <begin position="3730"/>
        <end position="3757"/>
    </location>
</feature>
<evidence type="ECO:0000256" key="4">
    <source>
        <dbReference type="ARBA" id="ARBA00008619"/>
    </source>
</evidence>
<feature type="coiled-coil region" evidence="14">
    <location>
        <begin position="6197"/>
        <end position="6263"/>
    </location>
</feature>
<feature type="coiled-coil region" evidence="14">
    <location>
        <begin position="5274"/>
        <end position="5327"/>
    </location>
</feature>
<dbReference type="InterPro" id="IPR047291">
    <property type="entry name" value="CH_SYNE1_rpt2"/>
</dbReference>
<keyword evidence="17" id="KW-1185">Reference proteome</keyword>
<dbReference type="CDD" id="cd21243">
    <property type="entry name" value="CH_SYNE1_rpt2"/>
    <property type="match status" value="1"/>
</dbReference>
<dbReference type="GO" id="GO:0051015">
    <property type="term" value="F:actin filament binding"/>
    <property type="evidence" value="ECO:0007669"/>
    <property type="project" value="TreeGrafter"/>
</dbReference>
<dbReference type="InterPro" id="IPR057057">
    <property type="entry name" value="Spectrin_SYNE1"/>
</dbReference>
<dbReference type="PANTHER" id="PTHR47535">
    <property type="entry name" value="MUSCLE-SPECIFIC PROTEIN 300 KDA, ISOFORM G"/>
    <property type="match status" value="1"/>
</dbReference>
<feature type="coiled-coil region" evidence="14">
    <location>
        <begin position="4507"/>
        <end position="4569"/>
    </location>
</feature>
<feature type="coiled-coil region" evidence="14">
    <location>
        <begin position="945"/>
        <end position="972"/>
    </location>
</feature>
<dbReference type="GeneID" id="112453316"/>
<dbReference type="CTD" id="3771968"/>
<feature type="region of interest" description="Disordered" evidence="15">
    <location>
        <begin position="1"/>
        <end position="90"/>
    </location>
</feature>
<proteinExistence type="inferred from homology"/>
<evidence type="ECO:0000256" key="5">
    <source>
        <dbReference type="ARBA" id="ARBA00022490"/>
    </source>
</evidence>
<dbReference type="Proteomes" id="UP000504618">
    <property type="component" value="Unplaced"/>
</dbReference>
<gene>
    <name evidence="18" type="primary">LOC112453316</name>
</gene>
<evidence type="ECO:0000256" key="8">
    <source>
        <dbReference type="ARBA" id="ARBA00022989"/>
    </source>
</evidence>
<feature type="compositionally biased region" description="Polar residues" evidence="15">
    <location>
        <begin position="119"/>
        <end position="141"/>
    </location>
</feature>
<organism evidence="17 18">
    <name type="scientific">Temnothorax curvispinosus</name>
    <dbReference type="NCBI Taxonomy" id="300111"/>
    <lineage>
        <taxon>Eukaryota</taxon>
        <taxon>Metazoa</taxon>
        <taxon>Ecdysozoa</taxon>
        <taxon>Arthropoda</taxon>
        <taxon>Hexapoda</taxon>
        <taxon>Insecta</taxon>
        <taxon>Pterygota</taxon>
        <taxon>Neoptera</taxon>
        <taxon>Endopterygota</taxon>
        <taxon>Hymenoptera</taxon>
        <taxon>Apocrita</taxon>
        <taxon>Aculeata</taxon>
        <taxon>Formicoidea</taxon>
        <taxon>Formicidae</taxon>
        <taxon>Myrmicinae</taxon>
        <taxon>Temnothorax</taxon>
    </lineage>
</organism>
<dbReference type="SMART" id="SM00150">
    <property type="entry name" value="SPEC"/>
    <property type="match status" value="48"/>
</dbReference>
<keyword evidence="10" id="KW-0472">Membrane</keyword>
<dbReference type="PROSITE" id="PS50021">
    <property type="entry name" value="CH"/>
    <property type="match status" value="2"/>
</dbReference>
<feature type="coiled-coil region" evidence="14">
    <location>
        <begin position="5000"/>
        <end position="5106"/>
    </location>
</feature>
<reference evidence="18" key="1">
    <citation type="submission" date="2025-08" db="UniProtKB">
        <authorList>
            <consortium name="RefSeq"/>
        </authorList>
    </citation>
    <scope>IDENTIFICATION</scope>
    <source>
        <tissue evidence="18">Whole body</tissue>
    </source>
</reference>
<evidence type="ECO:0000256" key="3">
    <source>
        <dbReference type="ARBA" id="ARBA00004245"/>
    </source>
</evidence>
<feature type="coiled-coil region" evidence="14">
    <location>
        <begin position="6834"/>
        <end position="6935"/>
    </location>
</feature>
<keyword evidence="7" id="KW-0677">Repeat</keyword>
<dbReference type="Gene3D" id="1.10.418.10">
    <property type="entry name" value="Calponin-like domain"/>
    <property type="match status" value="2"/>
</dbReference>
<feature type="coiled-coil region" evidence="14">
    <location>
        <begin position="4450"/>
        <end position="4477"/>
    </location>
</feature>
<feature type="compositionally biased region" description="Low complexity" evidence="15">
    <location>
        <begin position="179"/>
        <end position="195"/>
    </location>
</feature>
<feature type="coiled-coil region" evidence="14">
    <location>
        <begin position="6506"/>
        <end position="6591"/>
    </location>
</feature>
<dbReference type="PANTHER" id="PTHR47535:SF1">
    <property type="entry name" value="NESPRIN-1"/>
    <property type="match status" value="1"/>
</dbReference>
<comment type="similarity">
    <text evidence="4">Belongs to the nesprin family.</text>
</comment>
<dbReference type="InterPro" id="IPR018159">
    <property type="entry name" value="Spectrin/alpha-actinin"/>
</dbReference>
<dbReference type="GO" id="GO:0006997">
    <property type="term" value="P:nucleus organization"/>
    <property type="evidence" value="ECO:0007669"/>
    <property type="project" value="UniProtKB-ARBA"/>
</dbReference>
<dbReference type="SUPFAM" id="SSF47576">
    <property type="entry name" value="Calponin-homology domain, CH-domain"/>
    <property type="match status" value="1"/>
</dbReference>
<feature type="coiled-coil region" evidence="14">
    <location>
        <begin position="7881"/>
        <end position="7949"/>
    </location>
</feature>
<dbReference type="FunFam" id="1.20.58.60:FF:000188">
    <property type="entry name" value="Uncharacterized protein, isoform D"/>
    <property type="match status" value="1"/>
</dbReference>
<dbReference type="FunFam" id="1.10.418.10:FF:000033">
    <property type="entry name" value="nesprin-1 isoform X1"/>
    <property type="match status" value="1"/>
</dbReference>
<evidence type="ECO:0000256" key="9">
    <source>
        <dbReference type="ARBA" id="ARBA00023054"/>
    </source>
</evidence>
<dbReference type="FunFam" id="1.20.58.60:FF:000195">
    <property type="entry name" value="Uncharacterized protein, isoform B"/>
    <property type="match status" value="1"/>
</dbReference>
<evidence type="ECO:0000256" key="2">
    <source>
        <dbReference type="ARBA" id="ARBA00004204"/>
    </source>
</evidence>
<dbReference type="FunFam" id="1.10.418.10:FF:000037">
    <property type="entry name" value="nesprin-1 isoform X1"/>
    <property type="match status" value="1"/>
</dbReference>
<evidence type="ECO:0000256" key="15">
    <source>
        <dbReference type="SAM" id="MobiDB-lite"/>
    </source>
</evidence>
<dbReference type="InterPro" id="IPR001715">
    <property type="entry name" value="CH_dom"/>
</dbReference>
<evidence type="ECO:0000259" key="16">
    <source>
        <dbReference type="PROSITE" id="PS50021"/>
    </source>
</evidence>
<feature type="domain" description="Calponin-homology (CH)" evidence="16">
    <location>
        <begin position="243"/>
        <end position="350"/>
    </location>
</feature>
<keyword evidence="5" id="KW-0963">Cytoplasm</keyword>
<feature type="coiled-coil region" evidence="14">
    <location>
        <begin position="1553"/>
        <end position="1650"/>
    </location>
</feature>
<dbReference type="InterPro" id="IPR002017">
    <property type="entry name" value="Spectrin_repeat"/>
</dbReference>
<feature type="coiled-coil region" evidence="14">
    <location>
        <begin position="6296"/>
        <end position="6407"/>
    </location>
</feature>
<feature type="coiled-coil region" evidence="14">
    <location>
        <begin position="2771"/>
        <end position="2798"/>
    </location>
</feature>
<dbReference type="GO" id="GO:0034993">
    <property type="term" value="C:meiotic nuclear membrane microtubule tethering complex"/>
    <property type="evidence" value="ECO:0007669"/>
    <property type="project" value="TreeGrafter"/>
</dbReference>
<feature type="coiled-coil region" evidence="14">
    <location>
        <begin position="1704"/>
        <end position="1758"/>
    </location>
</feature>
<feature type="region of interest" description="Disordered" evidence="15">
    <location>
        <begin position="116"/>
        <end position="203"/>
    </location>
</feature>
<dbReference type="InterPro" id="IPR001589">
    <property type="entry name" value="Actinin_actin-bd_CS"/>
</dbReference>
<protein>
    <submittedName>
        <fullName evidence="18">Nesprin-1 isoform X10</fullName>
    </submittedName>
</protein>
<keyword evidence="11" id="KW-0009">Actin-binding</keyword>
<evidence type="ECO:0000313" key="17">
    <source>
        <dbReference type="Proteomes" id="UP000504618"/>
    </source>
</evidence>
<dbReference type="CDD" id="cd00176">
    <property type="entry name" value="SPEC"/>
    <property type="match status" value="12"/>
</dbReference>
<dbReference type="GO" id="GO:0007097">
    <property type="term" value="P:nuclear migration"/>
    <property type="evidence" value="ECO:0007669"/>
    <property type="project" value="UniProtKB-ARBA"/>
</dbReference>
<feature type="coiled-coil region" evidence="14">
    <location>
        <begin position="7440"/>
        <end position="7499"/>
    </location>
</feature>
<dbReference type="Pfam" id="PF00307">
    <property type="entry name" value="CH"/>
    <property type="match status" value="2"/>
</dbReference>
<dbReference type="Pfam" id="PF00435">
    <property type="entry name" value="Spectrin"/>
    <property type="match status" value="8"/>
</dbReference>
<evidence type="ECO:0000313" key="18">
    <source>
        <dbReference type="RefSeq" id="XP_024869770.1"/>
    </source>
</evidence>
<dbReference type="Gene3D" id="1.20.58.60">
    <property type="match status" value="28"/>
</dbReference>
<evidence type="ECO:0000256" key="10">
    <source>
        <dbReference type="ARBA" id="ARBA00023136"/>
    </source>
</evidence>
<keyword evidence="12" id="KW-0206">Cytoskeleton</keyword>
<sequence length="7973" mass="918998">MSQTTPPRGSPTPSRVDSPGGGGADGGGSPRTPRGSRLRDRVSFFEQVWSAGRSPSTEDLLEDSDARRSFRSPTPRRPSSRASDSSFEESFERLVEEGELNGAKVVKFEKITVKKSVRAISTSNGDTAVIQQRALTESSRTPSEEQILEDSAYQSHSHGVQSHGSKSSSVTSFTRFPSEESLSQRRSSSPRVQQLGPDERPPSEWYAEYRSQSFQNVAARIEYVRSRSEYDAHIAEIKDEQERVQKKTFINWINSHLSKRVQPLRIDDLIEDLKDGTRLLALLEVLSGEKLPVERGRNLKRPHFLSNANTALQFLQSKKIKLVNINSSDLVDGRPPVVLGLIWTIILYFQLRSKDRKRIEENTRALEYLGQTWGSQSSLESLGSAASERKRISSEKWKQSARKTLLQWVTNALPKDVGIQVRDFGESWRDGNAFLAIIDAIKANLVNIAAMREASNRARLETAFQVAEIELGIARLLDPEDVDVPQPDEKSIMTYVAQFLHKYPEPGNTAPDSFAAIQEEYDGLLKWLNERVRHLEQLDRTNAYPQSYPEYMLFRAETDEKSIIYKKMQSLVDTPSMISITRDSWRHIQMLWQQMELFMLHWLWLLDSVLPGELGEVGRWLARAEALLYSDNNIPQEMSESTANIISNKLEDHKKFFLDLPAMTEKFQHVKNSPLARQVRPEQLDNMSARFDSLPAHAAKRRVKLKFLEHKCCLIAFLYLVETKLKGWNIKYGTEEKVHQMLEQYRNFVSRNRIFQEFQKAYLDMQQVAEEYKRDGDIDREESLNIDRFMRETAEKWKNVSMDLRCAQSMLEEVVAYWRRWTIVSDEFEAWLLRAEPALILPEEERMEFFQDISVWKDKHQQLSDTVSFLIATSDESVAFRLKERYTNLTARWEQLFHEAKQYMHAGDLIRTRKDYKTGIETLQNWLRDAEIALLTTGLSSTERIKAYGEKLQTLHNEVEGIENLFKNISKKFQNLIQDLSREEVDKMMNTLKKEKEALVKVRALIPMQLHLYHQLLVQQESLEAGQKEISAWLDEAESFLANINLAGGRDAVLAQLDRHKAFFSRTLYYKSMLESKNKVFANIVKAVDSHADVETAEGGATLRELNDRFVKVSQAAQVWEQRLQESVRRWTKFKECERQISEWLSVAETMINEKHIDNRQSVEYHKNFFGKVKEKWIQDLVKAGQDLRNVLPVDQQLSIANTVEALQNRWREVLTFAPLHLMRLEFRLDEASFLQYLKEIEMEISSEQQALINNDDVDGIQQRNREFFVNRGTVLEVERCLQTLKKISDAYSKLKPRDTSLADTAQNAERLWEETAQKVENLREQLREVPQQWATYRQKFDEMVHWMDHVDSTLRTILHEVNTLEEFEKEKTIFQLQTLTKICREADSKREEMKWLVQTLDNLTLNRSDRDALTAQQNLEQLITRYKNLIPTIEITMTKTDIYSKSYTYRKEVREVCTLLRKVREQSKADVAPEVPEKLQSAVAHQESRLNQLEQQRATIVSMLQRGKDLLKDQHAPPFVSSEVQQLETNWNDTYGQSMETLKSLKDSQKLWNTYQEQKDEILRLIEQAEKELRQIELASYYDAAQVSADLQKKQEFNGNLRKSAEEMMKKLRETYTNLSQTLTPPNKKEILEKEVTETEQKMEHTLKIVREKVVYLQEHSTRWNKFQSNLMELRSWIQQAAPQSVANIEESTVSPEERVRQTENLQKEIKEKVSILNALEDESRKLIKEDRKDMPAKKLREDIENLHKAVESLNKSIVTQRQLATQNLETWREYEEGIQKIKPWIEQAESKAATMGSKPTTLAQATQMLESAKAFEVQCQQHLPKVQSLSTISQQITGRTVAPDEVDAVYTRWNAVHDVAVQTTTKLDKLVSSWNTFESEAKEFNEWLQNSEREALKEPNVQTPEAAKLEKELALLKEFNKSISDHQAQLISLIQVSDHISHGLSLDGASALKGRVAEMKTRVSKLADTVRHYINRVSDSLLARQEFQIKINDFENWMTRLRSNINEIGDVNVDNVDTNLQTMHAYLQEHSEKQPAFAAIYDEVKQLSSRGSMLEAAALNETYTSLAKKYKALEDDLREKKKGLEKWIELLNWHNDANAQLNHCKYESEARKPNVADLDRLSSELQVVYTKINTWKEQAPQMDSTLGIHVRDKQERPLTATSLLNDLESKAAVLKTELSVKRDKLENLGAKWDNFRKLQQKITEEIVNTQTSLQNITYAVDTCEKLAPAIEKIDDLIEDHQRREPEKEILHREGDNLMKEDQRAITNIQVVVSSVDGNWEKVNELLREQRRKYAEMDTDWKQYQEAKEKLNKFIDEAKNLCQSVKDVPTDITQANVALEKHKRALETLKKGKQFLDKMDGKAQQLAKETSLMPNFKTSLIESDLSDIRKKYHEINAKVIDRTQAYETQVIIWKQIEEAKYELTKWLGDTNEALTAACERLLDAESGQALLIRYREELPVYQQLRQGIATKTEQLIKLNDDMDIPTLKSLNDLLDDEFKVVKEAADKLASFTSTFNEKEKGIRQELKKCSDAISKIREEIIKCDDLTGENAKILHRINKCQELKAELEKCDYALSEIDEKLTDMASEYPTISKSSLPKELQALQLRRDGVVSHADKVNATLVAFLTKLYHEKFGALQRMVATHKEKVAWCEPEQSSDRYNLEVKMASLVDVEDGIADCEARRADTDNSLTLLSTVESTETISALREERDKVTADLESLKVNYRRIKSVLKQNIALWQRYELTSENVVIWLKENENKIRVEATMLLNPDEIDAKITETTQLQKKVENYESEMKDLIALGEEIAEVSPESRVAQYVGHLNTRYHSVLKFLVQHLDRLRELKQIRAQYATNVKELESWLLNAEQKLKIFDEISGPKPMTFYQSRLKELKAFGEKRETGQAILNRTAEAGETLFTRITPDQRELIRSELRNLRSRVEALADRANVIYKKIESDMMHRSSFEDKYSQVKQWLIEARKKLGDKQDLLPSLQEKKLALHLYKAIAQDVVVHRNILEQLQDRLGAAPDDEASEMLNSVIEAHEKLSEDVDDRIGIMEKHVANHEAYLQTFEKMRDWINAVINEAAPISEDLSVDRDAAKSKIALIENVLQQKSEGDRIIADCNQQLNIILEQTSIAGHPVLLRGFEQQKKVWEDFLQRCISGRDKLNQLFDQWSEFERVVERLESWLKQIEMQVKDQSLKSTEESKRAHLQKLKSLEETIVAKGAEFNAAVEKSQGVEAESDLVTKISRQATRYQAIRNQAKEAVTRYEQYVKEHNLFNEKYNQFLNWINEAQEELKKHSEIVGDLAVLQSRQKHIRDLGDVRTHENARFESVIDLGEKLYVHTSPDGREIIRQQLRNLRGLWDGFSEDLQNSMQKLDQCLMQFAEFSLSQEQLTAWLRDVERAMHQHTELKSSLEEKRAQLQNHKIMHQEIMSHQTLVESVCDKAQQLVDQTKDTSLNVYLLSIKQLFQNIVAKSRDLLENLEDCCEKHHRFNLQCKCFSDWLNGEREKLAECNDITGERSEISRRLTSLTMLKDGQAQGAEHLMRLKEFSETVANSTAPKGREVINKEVISLENNLRQFLSEIESVEERLKTALEKWQNFEDQLEVHTKWFRSMEAAFRDQQLQPTLKDKEARLRAFKEKREIIVRQEREIDEFVDKSHSLLHASGIERIKPLISQVSNRYQLLHVLSKEVINRCQSIVDDHRAYEEKLKAIDVWLTPLEKNLSILKKDEIGGDLETRNSRLQVLLAEKEQAEHRLASLTSLGERILPDTSAQGREVIRHELRNARERWDRLAEGITEQQKKQDAQSLQWSSYQETLQQILTWLDTMERAVKQDSSIVWSSLQETRSKLLKLKTLHQEILAHKRLIEGISEKANALVQVTQVPSDVHEKVVSVSKRYEKLVDTSQKGISSLEALLDIFQQFHDLQKAYQDYQKRQWERLANYSDYTGNKTALQARLAKVIEIQDSQSEGEIKLNVLGEHVAQSASTLPPRSQESMERDLANLRFENKKFATAVSDVVRCIEERIQQWSEYENSLERLLAWLTDAETSLKNYCLKNTLEEKQEQLEKYQELQKVADSRNTDVTELVALGDHLEQSLIVNLRQNEAEFDKMSDDSSELMQISGETRFSVSVQQVTSRFQSIQATAKELVKKCEQAVVDHANYLDRYKQCSEWLASVRVRYQSSKDASDTRQKLISNVETLKELLARQSSSTLLINSTVEAGERLYPTTGTEGREIIRQQLLDLQQAFEELYDGIALTERELQAKISRWSDFDECSEAFENWLKNTEAQLKPEIELKTTLDEKRAQLRIYRTILHDAQDQQDFLLNLRDKADNLPDRTDKIDQTLNNFTNRHNVLLKRATKFVERYEGIVSDHKQYSKAVLDTHEWLDATHNAVSLWGDVELERVSLHTNLDRLTNLLHSLPEDESRVQQIRSLGEKVIPGTVESGQVNIRSQIDSSQQEWESLISAVKSTIEALENKLQQWNEFETSKERCLAWMRDTDTKLHAVDLKPTLADKKTQLEKLRALQGEVRAKELEIDAVAERAHQLHKTVTSRTSYISELSIKYQQISSKVKDLNNRWHQYVATHQEFDNQLAECTTWLEDIKNKLAYCSDLSASSQKDLEQKMDIVQDLLLYKEDGFAKVQGIVELAQAVLANTAPAGHQTINDALAKLQEQWSALASKMLETKTNLDDSINKWAGLLEQIQSINKTVEYMQTSIDEISQFQTTISEKRNQLERIKTLEEKVRCENIEVDSLKCKVAEMIASGQQGLAASQAQDILNRFDELFEKIKSLLAEREEQYKDHRLYKEAHDDIIGWLSRAREKIPSMKQRSLSDKLAIESAVVPLESLLNKKAQGELLVEHLQHTGKVVCASTSPVGQEVIRNEIRALTESFEGLFKEIQHQKDQLEATVSQWRDYKDEYERLSDWLQQFDILIKAQKNALLPNLKEKKKQVQEVKELLDNLIKGQEQIDKFNKTAAGLLSSHLDTYVNNQLRHLNSRYQVQVNLAKDVLNKVETNLAQHQEYESNLEKARDWIENAKQIIRQGTEAASSSSREELQGKLDKIQELLRKREEGQNLIHLTVNCGEKVMRNTRSDGREEINAQLKEIQNDWERLVKKISTTKVHLETSLLQWADYSSSYSQLQQWINDREAKLQQVCEQKVSKARKGLVGLSSLAIGERKANLRQTNSIVQDIVAFEPMIQSVTTKAEDLQQATPATEISIKYETLSKQAQELYAKQKETVEQHQAFIDSGNEFVQWIRAAKERLGKCSEPTGDKESLASKITQLKVLQSELPEGQKKLEKALEQGNAACQIADAEDKEIIEEEVALLQEEYDNYVDSLNNTKGLLEVGIVKWTEYEDQFSEATEWLTQTEQLVQTFNKLQDGLEEKKNVLEQFQIHLQTLFDWQKELDRLNMKAQMLLETCADTRISNAITQLTTKYNALLSLAKEIMRRLELHYQEHQQHNTLYQECQDWIERTRDKLSECKDTPSTLTEVNNKLHTCKAIRQTLEQGQNKLRYALELKEKVIMNTEQNGAAKIQEDTENLKSEFDKLLIDVEDVRQRLSARASMLEELNKIHRLTSDWLEEVEGKVQSGDVCRNDLSEKRALLEKYKILQRDIHGHGETVDRLKSRLAENPSISKSPYESTITKYDSLKKLIFEKINNLEDQVKDHERFQQALNEAGDWMRRTKVELQQYSDTHGEKERIIERENKVNQIISSLPKGDALISKVIELSDVVISKTGPEGQDSIKQDMKQIQADWKSLQAQCHDSQQTLANCISSWSQFTNTLDGMKQWIDHFQKKIADEQTKENKTPEDLERCKRLVEEAVKQKPVLEDLNDKCEALLEISACSWARDRTVQLQSAYTSLLTDAQGLVSRVEKNLADHTEFLKAKKEMEDWLRTAQGSVEDCIGVGDTAWAKDKLETLKLVATRVTEGQHLLSTLQNAFAKAINTALPEQQDPLRSDMANLRSNWEQLSIDLNTVQAKVKSVLSRWEDHAEAHNKFARWLEENEGVVKDSPDTKGEFGEMKTMLERYKHIQEEIRNKKSDLDHLMTEATELSAWAKNNATLNETKQLLDRWKALAELVGERKKLMENEMQEYNAYHAALQETEKWLLQISFQLMAHNSLYITNKEQTIEQIKQHETLLGEIQKYQEVLDELKSKGHGQIDRYVGANPTIRSTIETQLQNVQDSYNSLLNTALQIKNRLTESLAKFQEYENTLESIMKNLDMYEAEMTQGLEAPLDNLTSAEQGLESARTLHNKLQAEKARLALAVEACEAAAACVSRPGSPLDAPPIQVPAREVEVRTRLDDLIDQMQTHLANVMKTVGELEEQLRQKNSLRTWINQQRALCAEWKSRPAKLRAEAAQAELQAMNELLTNVGERRTRALTELSIREEDHDIEEGLNKLEAELTDAIAGKQAAQDLIQKYRSQVQDIQTWLDGLSKKVDMIEKGSGLTIGQKISNLKDITGEFESQGTEKLAEVKKLGDEVMDSVSNLDSQQIEEQIKSVERRYVDIGKKLQRKAQVLEMTAQGIEATRREIEENREWIERKKQQVKMPELLGFESKQAEERLLTLKAMLKEADGKQLIIDTLEKRVGNMQNELETSEQQQLEADTKSLRGEQVELCAILREEISVASAAADARRKLETDIEKARNWIRAKGNDLKKLSGYLPLRASKVEQDIAQHSGLETDIDSFNESNLKDILKQGHSLLKDCNADSRAKLQALLDDLSKDYEELKKEAKEKQASLADLLQGRKAFENELDKCQRWIKEAEVATSSELRPSSLDILREQLAKYDRLKKEAQEYGDDIEKINQQGKSILPTVSDADKQELSEQLKNMKEAHGRVAGVINERALALQKSIDEAEQAAARVAEAIQFMTDIQKELHDLNKPIGARVEDVEGMLTAYERILDDLKANKAKLSDLQSANVGDLHGVLAQQDDLIRALEAQIAKLRQLLLLRQQFIALIAEITTFIAKYTEIVRDIEKSGQTTEDKIKRYDDVILKIQECEATLASATDKGQQIAGEGSVVDRNNVTEQLQSLKQQLQALRRAVETQREQHELAAAEHRRLANELADILDWLESKEKEVKSRPLLERDPTSVEAELKKHQALCADVNEYLDRIRNLKESLRHEEGMPGSLKEMLSEAVSLLTSLPREMEERGNYFESNMQMRLDYAALTDKLHSWAREAEIRLESNKEGLDFENILSDLEEHKIYFSTESSIRELVSQQIQQVADKIWPSLDSYEQEELSVQQQQHTQLLKNTLNTAKSQRSRLEQGAEMWRDYTQSLERVRAVISRTKFTDKPVTALAGLQFNIQKIAHALNDIQNQQFELDLLNERGQEVLRLADTNNKKTIESQLSEINSEWRELVSGLEGRRDTLEALSKHWEDLETQWTLIETRTTATEEKSKLIDTVVRSKQHLHDTVKALEELVTEAEKLKPVTEEVKNLAGPVLAYLAAFTEGPARSLEERLEKLQKSVESLVDSLRGKSEKANEALEALDNIEREIERLRKRLNEARESASNLYVYGVDQDATEIKLGELRSQVEDLVDTAKKFSGNIKARYQASQQLVPSDITQHLTALELCAEATAQTMEEKQREQKRARTVRSDYLADVDEVQAWIRQAELKVQDRSVEPAILREHLRQIQNELGTISDKLERLTKNGQTIVKNTKDDAEKELINGTIGNLTEQLAQVRSWLEEKKQIVGDTLDAWQRFLTLYEAVKAWTEEKRQFLVEPLKLSTLVQARQRLHEYSTAVKSCKQVNKNLSDMGRELENIGQVTSVGDLPEKLAEAEEGKVQVEGQLLERNALLQEASEEWEQCEKKMKDVRSWMEKARQTLESPQNKKKPLRDQHAIREKMLSDIAIQKTKITISVEKLEVHFRSGIVGDNRVKDTADDLIAELNSLHGTVKEQATSLEACLAQIDQYQQEIQQLRQHIVQAEQQLRMVLSPTYMPNDREKALQEQQIHREKIKSLQSKIQARTERSKLLVQRGTPDLEPLDP</sequence>
<keyword evidence="13" id="KW-0539">Nucleus</keyword>
<dbReference type="GO" id="GO:0005640">
    <property type="term" value="C:nuclear outer membrane"/>
    <property type="evidence" value="ECO:0007669"/>
    <property type="project" value="TreeGrafter"/>
</dbReference>
<feature type="coiled-coil region" evidence="14">
    <location>
        <begin position="4721"/>
        <end position="4785"/>
    </location>
</feature>
<dbReference type="FunFam" id="1.20.58.60:FF:000186">
    <property type="entry name" value="nesprin-1 isoform X3"/>
    <property type="match status" value="1"/>
</dbReference>
<keyword evidence="8" id="KW-1133">Transmembrane helix</keyword>
<feature type="coiled-coil region" evidence="14">
    <location>
        <begin position="6701"/>
        <end position="6735"/>
    </location>
</feature>
<dbReference type="GO" id="GO:0030017">
    <property type="term" value="C:sarcomere"/>
    <property type="evidence" value="ECO:0007669"/>
    <property type="project" value="UniProtKB-SubCell"/>
</dbReference>
<evidence type="ECO:0000256" key="14">
    <source>
        <dbReference type="SAM" id="Coils"/>
    </source>
</evidence>
<feature type="compositionally biased region" description="Low complexity" evidence="15">
    <location>
        <begin position="1"/>
        <end position="18"/>
    </location>
</feature>
<feature type="domain" description="Calponin-homology (CH)" evidence="16">
    <location>
        <begin position="399"/>
        <end position="504"/>
    </location>
</feature>
<feature type="compositionally biased region" description="Gly residues" evidence="15">
    <location>
        <begin position="19"/>
        <end position="29"/>
    </location>
</feature>
<feature type="coiled-coil region" evidence="14">
    <location>
        <begin position="4893"/>
        <end position="4955"/>
    </location>
</feature>
<dbReference type="Pfam" id="PF25034">
    <property type="entry name" value="Spectrin_SYNE1"/>
    <property type="match status" value="1"/>
</dbReference>
<dbReference type="PROSITE" id="PS00020">
    <property type="entry name" value="ACTININ_2"/>
    <property type="match status" value="1"/>
</dbReference>
<dbReference type="FunFam" id="1.20.58.60:FF:000230">
    <property type="entry name" value="Uncharacterized protein, isoform D"/>
    <property type="match status" value="1"/>
</dbReference>
<feature type="compositionally biased region" description="Low complexity" evidence="15">
    <location>
        <begin position="154"/>
        <end position="172"/>
    </location>
</feature>
<evidence type="ECO:0000256" key="13">
    <source>
        <dbReference type="ARBA" id="ARBA00023242"/>
    </source>
</evidence>
<keyword evidence="9 14" id="KW-0175">Coiled coil</keyword>
<dbReference type="InterPro" id="IPR052403">
    <property type="entry name" value="LINC-complex_assoc"/>
</dbReference>
<dbReference type="RefSeq" id="XP_024869770.1">
    <property type="nucleotide sequence ID" value="XM_025014002.1"/>
</dbReference>
<evidence type="ECO:0000256" key="6">
    <source>
        <dbReference type="ARBA" id="ARBA00022692"/>
    </source>
</evidence>
<dbReference type="InterPro" id="IPR047290">
    <property type="entry name" value="CH_SYNE1_rpt1"/>
</dbReference>
<dbReference type="GO" id="GO:0005856">
    <property type="term" value="C:cytoskeleton"/>
    <property type="evidence" value="ECO:0007669"/>
    <property type="project" value="UniProtKB-SubCell"/>
</dbReference>
<evidence type="ECO:0000256" key="7">
    <source>
        <dbReference type="ARBA" id="ARBA00022737"/>
    </source>
</evidence>
<dbReference type="SUPFAM" id="SSF46966">
    <property type="entry name" value="Spectrin repeat"/>
    <property type="match status" value="44"/>
</dbReference>
<feature type="coiled-coil region" evidence="14">
    <location>
        <begin position="3557"/>
        <end position="3598"/>
    </location>
</feature>
<evidence type="ECO:0000256" key="11">
    <source>
        <dbReference type="ARBA" id="ARBA00023203"/>
    </source>
</evidence>
<feature type="coiled-coil region" evidence="14">
    <location>
        <begin position="7010"/>
        <end position="7051"/>
    </location>
</feature>
<dbReference type="InterPro" id="IPR036872">
    <property type="entry name" value="CH_dom_sf"/>
</dbReference>
<dbReference type="FunFam" id="1.20.58.60:FF:000169">
    <property type="entry name" value="nesprin-1 isoform X1"/>
    <property type="match status" value="1"/>
</dbReference>
<dbReference type="PROSITE" id="PS00019">
    <property type="entry name" value="ACTININ_1"/>
    <property type="match status" value="1"/>
</dbReference>
<dbReference type="SMART" id="SM00033">
    <property type="entry name" value="CH"/>
    <property type="match status" value="2"/>
</dbReference>
<feature type="coiled-coil region" evidence="14">
    <location>
        <begin position="2058"/>
        <end position="2092"/>
    </location>
</feature>
<feature type="coiled-coil region" evidence="14">
    <location>
        <begin position="6012"/>
        <end position="6039"/>
    </location>
</feature>
<accession>A0A6J1PKR9</accession>
<name>A0A6J1PKR9_9HYME</name>
<feature type="coiled-coil region" evidence="14">
    <location>
        <begin position="4045"/>
        <end position="4072"/>
    </location>
</feature>
<evidence type="ECO:0000256" key="12">
    <source>
        <dbReference type="ARBA" id="ARBA00023212"/>
    </source>
</evidence>
<evidence type="ECO:0000256" key="1">
    <source>
        <dbReference type="ARBA" id="ARBA00004126"/>
    </source>
</evidence>
<dbReference type="FunFam" id="1.20.58.60:FF:000219">
    <property type="entry name" value="Uncharacterized protein, isoform J"/>
    <property type="match status" value="1"/>
</dbReference>
<comment type="subcellular location">
    <subcellularLocation>
        <location evidence="3">Cytoplasm</location>
        <location evidence="3">Cytoskeleton</location>
    </subcellularLocation>
    <subcellularLocation>
        <location evidence="2">Cytoplasm</location>
        <location evidence="2">Myofibril</location>
        <location evidence="2">Sarcomere</location>
    </subcellularLocation>
    <subcellularLocation>
        <location evidence="1">Nucleus membrane</location>
    </subcellularLocation>
</comment>
<keyword evidence="6" id="KW-0812">Transmembrane</keyword>
<feature type="coiled-coil region" evidence="14">
    <location>
        <begin position="6766"/>
        <end position="6796"/>
    </location>
</feature>